<dbReference type="EMBL" id="GBYB01010084">
    <property type="protein sequence ID" value="JAG79851.1"/>
    <property type="molecule type" value="Transcribed_RNA"/>
</dbReference>
<evidence type="ECO:0000313" key="6">
    <source>
        <dbReference type="EMBL" id="JAG83893.1"/>
    </source>
</evidence>
<organism evidence="6">
    <name type="scientific">Fopius arisanus</name>
    <dbReference type="NCBI Taxonomy" id="64838"/>
    <lineage>
        <taxon>Eukaryota</taxon>
        <taxon>Metazoa</taxon>
        <taxon>Ecdysozoa</taxon>
        <taxon>Arthropoda</taxon>
        <taxon>Hexapoda</taxon>
        <taxon>Insecta</taxon>
        <taxon>Pterygota</taxon>
        <taxon>Neoptera</taxon>
        <taxon>Endopterygota</taxon>
        <taxon>Hymenoptera</taxon>
        <taxon>Apocrita</taxon>
        <taxon>Ichneumonoidea</taxon>
        <taxon>Braconidae</taxon>
        <taxon>Opiinae</taxon>
        <taxon>Fopius</taxon>
    </lineage>
</organism>
<evidence type="ECO:0000313" key="8">
    <source>
        <dbReference type="RefSeq" id="XP_011308826.1"/>
    </source>
</evidence>
<evidence type="ECO:0000259" key="4">
    <source>
        <dbReference type="Pfam" id="PF18474"/>
    </source>
</evidence>
<dbReference type="Pfam" id="PF07000">
    <property type="entry name" value="DUF1308"/>
    <property type="match status" value="1"/>
</dbReference>
<name>A0A0C9S0M2_9HYME</name>
<dbReference type="Pfam" id="PF18474">
    <property type="entry name" value="DUF5614"/>
    <property type="match status" value="1"/>
</dbReference>
<dbReference type="InterPro" id="IPR010733">
    <property type="entry name" value="DUF1308"/>
</dbReference>
<evidence type="ECO:0000259" key="3">
    <source>
        <dbReference type="Pfam" id="PF07000"/>
    </source>
</evidence>
<evidence type="ECO:0000313" key="7">
    <source>
        <dbReference type="Proteomes" id="UP000694866"/>
    </source>
</evidence>
<sequence>MEEKSGLMMPLAEKIESGRELMKKLNIYKDVPGVGKLSRKINQEIRFLEKVRSTDSVKREHLHSTNLIHLTALVERLLSSKNPAEVLKPFKFPDSETRLTIDIICDGGATWIKVIARNARALTLISLGNGGYGQKSILDHAKSHLKCATLHPHHYKPPNIIFYFAYGIETTLYSQLEKLGVFIEGDLIEREDICPGGGTRENPEAGASSAPKSENARTKNLIVASSPSPQFEISPLLQPAVSSTVTVSLNLDVSTLLAYVSNMTNGHAKFRYLEDLLTLQAEWERSRPLKPFLHKLFHGKSLKVCKTAYKNFMDIINMIGGPQETARAQDLLQRVNVVEDATDGRILNLIIGGKIKLRSRLVFASGENTRSVTVSANEGFVRAARMQGVECTAILHEPRSLSELKEKDAKRIDC</sequence>
<feature type="domain" description="DUF1308" evidence="3">
    <location>
        <begin position="249"/>
        <end position="410"/>
    </location>
</feature>
<dbReference type="KEGG" id="fas:105269919"/>
<dbReference type="RefSeq" id="XP_011308826.1">
    <property type="nucleotide sequence ID" value="XM_011310524.1"/>
</dbReference>
<evidence type="ECO:0000256" key="2">
    <source>
        <dbReference type="SAM" id="MobiDB-lite"/>
    </source>
</evidence>
<reference evidence="8" key="2">
    <citation type="submission" date="2025-04" db="UniProtKB">
        <authorList>
            <consortium name="RefSeq"/>
        </authorList>
    </citation>
    <scope>IDENTIFICATION</scope>
    <source>
        <strain evidence="8">USDA-PBARC FA_bdor</strain>
        <tissue evidence="8">Whole organism</tissue>
    </source>
</reference>
<keyword evidence="7" id="KW-1185">Reference proteome</keyword>
<feature type="region of interest" description="Disordered" evidence="2">
    <location>
        <begin position="193"/>
        <end position="216"/>
    </location>
</feature>
<gene>
    <name evidence="6" type="primary">CG025_0</name>
    <name evidence="5" type="synonym">CG025_2</name>
    <name evidence="8" type="synonym">LOC105269919</name>
    <name evidence="5" type="ORF">g.18632</name>
    <name evidence="6" type="ORF">g.18641</name>
</gene>
<accession>A0A9R1TGX3</accession>
<dbReference type="PANTHER" id="PTHR13379">
    <property type="entry name" value="UNCHARACTERIZED DUF1308"/>
    <property type="match status" value="1"/>
</dbReference>
<dbReference type="InterPro" id="IPR041076">
    <property type="entry name" value="DUF5614"/>
</dbReference>
<dbReference type="EMBL" id="GBYB01014126">
    <property type="protein sequence ID" value="JAG83893.1"/>
    <property type="molecule type" value="Transcribed_RNA"/>
</dbReference>
<protein>
    <submittedName>
        <fullName evidence="6">CG025_0 protein</fullName>
    </submittedName>
    <submittedName>
        <fullName evidence="5">CG025_2 protein</fullName>
    </submittedName>
    <submittedName>
        <fullName evidence="8">UPF0415 protein C7orf25 homolog isoform X1</fullName>
    </submittedName>
</protein>
<dbReference type="Proteomes" id="UP000694866">
    <property type="component" value="Unplaced"/>
</dbReference>
<feature type="domain" description="DUF5614" evidence="4">
    <location>
        <begin position="11"/>
        <end position="190"/>
    </location>
</feature>
<dbReference type="PANTHER" id="PTHR13379:SF0">
    <property type="entry name" value="UPF0415 PROTEIN C7ORF25"/>
    <property type="match status" value="1"/>
</dbReference>
<dbReference type="OrthoDB" id="441890at2759"/>
<evidence type="ECO:0000313" key="5">
    <source>
        <dbReference type="EMBL" id="JAG79851.1"/>
    </source>
</evidence>
<comment type="similarity">
    <text evidence="1">Belongs to the UPF0415 family.</text>
</comment>
<dbReference type="GeneID" id="105269919"/>
<proteinExistence type="inferred from homology"/>
<evidence type="ECO:0000256" key="1">
    <source>
        <dbReference type="ARBA" id="ARBA00006588"/>
    </source>
</evidence>
<reference evidence="6" key="1">
    <citation type="submission" date="2015-01" db="EMBL/GenBank/DDBJ databases">
        <title>Transcriptome Assembly of Fopius arisanus.</title>
        <authorList>
            <person name="Geib S."/>
        </authorList>
    </citation>
    <scope>NUCLEOTIDE SEQUENCE</scope>
</reference>
<dbReference type="AlphaFoldDB" id="A0A0C9S0M2"/>
<accession>A0A0C9S0M2</accession>